<dbReference type="PANTHER" id="PTHR12994">
    <property type="entry name" value="SECERNIN"/>
    <property type="match status" value="1"/>
</dbReference>
<protein>
    <recommendedName>
        <fullName evidence="2">Peptidase C45 hydrolase domain-containing protein</fullName>
    </recommendedName>
</protein>
<comment type="caution">
    <text evidence="3">The sequence shown here is derived from an EMBL/GenBank/DDBJ whole genome shotgun (WGS) entry which is preliminary data.</text>
</comment>
<feature type="compositionally biased region" description="Basic and acidic residues" evidence="1">
    <location>
        <begin position="277"/>
        <end position="288"/>
    </location>
</feature>
<dbReference type="InterPro" id="IPR005079">
    <property type="entry name" value="Peptidase_C45_hydrolase"/>
</dbReference>
<dbReference type="PANTHER" id="PTHR12994:SF17">
    <property type="entry name" value="LD30995P"/>
    <property type="match status" value="1"/>
</dbReference>
<sequence>MCDTLYCSLHDTVSASKAFFGKNSDRHPAEAQSLCVVGRRQASEHSLFGERRLPVPDAGLSFVLSKPSWMAGGEMGINEKGLAIGNEAVFSRFKRAKNGILGMDILRSALGSATTAKEALDFICRFVETYDQGGNGAYRGSLYYDNSFIIADPSEAYILETAGHRWAWRAAEKRDAISNAYAIEEDYKRLDAQTRKEIAPVNERAACSDEADPGRKGSRESFKAHVENRFFLRFTKGELRRKLSLKLLGGFCTELDNSGDMANKEAGNGEAGNGTVMDRRAARKQDADRHVADKAPVLDFLNILRSHGTYDPGRPGRRHMESLCIHPGGLPATGTTASLAVDYRGEDSAIIWFTGTSTPCLSLYKPLLLFRGEFKTLWSNYDYGEGAEKSEAYWRRWKDWEDRSKKHRRAADEVYTASLGQAQEALALIAEKALYDLSMAKESSSLPVLRQEAGAVISGWEKDLGL</sequence>
<dbReference type="AlphaFoldDB" id="A0A644T1Q8"/>
<evidence type="ECO:0000259" key="2">
    <source>
        <dbReference type="Pfam" id="PF03417"/>
    </source>
</evidence>
<gene>
    <name evidence="3" type="ORF">SDC9_05417</name>
</gene>
<reference evidence="3" key="1">
    <citation type="submission" date="2019-08" db="EMBL/GenBank/DDBJ databases">
        <authorList>
            <person name="Kucharzyk K."/>
            <person name="Murdoch R.W."/>
            <person name="Higgins S."/>
            <person name="Loffler F."/>
        </authorList>
    </citation>
    <scope>NUCLEOTIDE SEQUENCE</scope>
</reference>
<evidence type="ECO:0000313" key="3">
    <source>
        <dbReference type="EMBL" id="MPL59861.1"/>
    </source>
</evidence>
<dbReference type="GO" id="GO:0070004">
    <property type="term" value="F:cysteine-type exopeptidase activity"/>
    <property type="evidence" value="ECO:0007669"/>
    <property type="project" value="InterPro"/>
</dbReference>
<dbReference type="GO" id="GO:0006508">
    <property type="term" value="P:proteolysis"/>
    <property type="evidence" value="ECO:0007669"/>
    <property type="project" value="InterPro"/>
</dbReference>
<feature type="domain" description="Peptidase C45 hydrolase" evidence="2">
    <location>
        <begin position="17"/>
        <end position="126"/>
    </location>
</feature>
<dbReference type="Gene3D" id="3.60.60.10">
    <property type="entry name" value="Penicillin V Acylase, Chain A"/>
    <property type="match status" value="1"/>
</dbReference>
<dbReference type="Pfam" id="PF03417">
    <property type="entry name" value="AAT"/>
    <property type="match status" value="1"/>
</dbReference>
<organism evidence="3">
    <name type="scientific">bioreactor metagenome</name>
    <dbReference type="NCBI Taxonomy" id="1076179"/>
    <lineage>
        <taxon>unclassified sequences</taxon>
        <taxon>metagenomes</taxon>
        <taxon>ecological metagenomes</taxon>
    </lineage>
</organism>
<proteinExistence type="predicted"/>
<dbReference type="EMBL" id="VSSQ01000010">
    <property type="protein sequence ID" value="MPL59861.1"/>
    <property type="molecule type" value="Genomic_DNA"/>
</dbReference>
<dbReference type="InterPro" id="IPR005322">
    <property type="entry name" value="Peptidase_C69"/>
</dbReference>
<accession>A0A644T1Q8</accession>
<feature type="region of interest" description="Disordered" evidence="1">
    <location>
        <begin position="263"/>
        <end position="288"/>
    </location>
</feature>
<name>A0A644T1Q8_9ZZZZ</name>
<dbReference type="GO" id="GO:0016805">
    <property type="term" value="F:dipeptidase activity"/>
    <property type="evidence" value="ECO:0007669"/>
    <property type="project" value="InterPro"/>
</dbReference>
<evidence type="ECO:0000256" key="1">
    <source>
        <dbReference type="SAM" id="MobiDB-lite"/>
    </source>
</evidence>